<feature type="transmembrane region" description="Helical" evidence="1">
    <location>
        <begin position="363"/>
        <end position="381"/>
    </location>
</feature>
<dbReference type="EMBL" id="CP010836">
    <property type="protein sequence ID" value="AJP73224.1"/>
    <property type="molecule type" value="Genomic_DNA"/>
</dbReference>
<sequence length="580" mass="61581">MTPRPLWPAITIGWTLAAVLLLAMSAGAIGEWRFPDPDDAMRLMEVRDLAAGQSWWDVSQHRLAGGDLHWSRLVDLPLAAVLLLTRPLLGQAGAETAALIAVPLLTMAAMFALVAVLTRRVAGEEPARLAVLIAPLSVPLLYQMRPLRIDHHGWQVVLALAALTLLVGRPSIRAGALLGACLAALVTISLEGLPIAAALTGIVALAWAFDPARRPMLLGAVWGLFLSALLLQLATRGVQYAAPMCDALTPDWLLVLGVGAIGASAASLTGRGPLAIRLAALAFVGAVAVAVLLYTAPECVGGPFAQLDPLTRRMWYENTDEGLPLWRQSSLVWAGLTIGLPVTGLIGTVLALWSSPAAMRMRWMLVAAALLAALVLAALVMRAGATANAFAIPGAAWALDHMLRRARRIEGAGVRMVATAGALVTICPGLIVLAVAGFPQTEAVRAGQQRPASGVQCERGLDARVIGTALPPSRIFAPLDLTPDILVATPHQGIASGHHRNHAAMHDVIAAFTGTPDNAHRILRGYGARYLVVCPGLNEPELYREESPHGFWAQLEDGARFDWLEPVEIANSPVRVWRIR</sequence>
<dbReference type="RefSeq" id="WP_052507996.1">
    <property type="nucleotide sequence ID" value="NZ_CP010836.1"/>
</dbReference>
<dbReference type="KEGG" id="sphi:TS85_17650"/>
<evidence type="ECO:0000313" key="3">
    <source>
        <dbReference type="Proteomes" id="UP000032300"/>
    </source>
</evidence>
<protein>
    <recommendedName>
        <fullName evidence="4">AcrB/AcrD/AcrF family protein</fullName>
    </recommendedName>
</protein>
<reference evidence="2 3" key="1">
    <citation type="journal article" date="2015" name="Int. J. Syst. Evol. Microbiol.">
        <title>Sphingomonas hengshuiensis sp. nov., isolated from lake wetland.</title>
        <authorList>
            <person name="Wei S."/>
            <person name="Wang T."/>
            <person name="Liu H."/>
            <person name="Zhang C."/>
            <person name="Guo J."/>
            <person name="Wang Q."/>
            <person name="Liang K."/>
            <person name="Zhang Z."/>
        </authorList>
    </citation>
    <scope>NUCLEOTIDE SEQUENCE [LARGE SCALE GENOMIC DNA]</scope>
    <source>
        <strain evidence="2 3">WHSC-8</strain>
    </source>
</reference>
<feature type="transmembrane region" description="Helical" evidence="1">
    <location>
        <begin position="331"/>
        <end position="351"/>
    </location>
</feature>
<gene>
    <name evidence="2" type="ORF">TS85_17650</name>
</gene>
<keyword evidence="1" id="KW-0472">Membrane</keyword>
<evidence type="ECO:0000256" key="1">
    <source>
        <dbReference type="SAM" id="Phobius"/>
    </source>
</evidence>
<feature type="transmembrane region" description="Helical" evidence="1">
    <location>
        <begin position="151"/>
        <end position="168"/>
    </location>
</feature>
<accession>A0A7U4LG58</accession>
<feature type="transmembrane region" description="Helical" evidence="1">
    <location>
        <begin position="274"/>
        <end position="294"/>
    </location>
</feature>
<feature type="transmembrane region" description="Helical" evidence="1">
    <location>
        <begin position="416"/>
        <end position="438"/>
    </location>
</feature>
<dbReference type="AlphaFoldDB" id="A0A7U4LG58"/>
<feature type="transmembrane region" description="Helical" evidence="1">
    <location>
        <begin position="215"/>
        <end position="234"/>
    </location>
</feature>
<organism evidence="2 3">
    <name type="scientific">Sphingomonas hengshuiensis</name>
    <dbReference type="NCBI Taxonomy" id="1609977"/>
    <lineage>
        <taxon>Bacteria</taxon>
        <taxon>Pseudomonadati</taxon>
        <taxon>Pseudomonadota</taxon>
        <taxon>Alphaproteobacteria</taxon>
        <taxon>Sphingomonadales</taxon>
        <taxon>Sphingomonadaceae</taxon>
        <taxon>Sphingomonas</taxon>
    </lineage>
</organism>
<reference evidence="2 3" key="2">
    <citation type="submission" date="2015-02" db="EMBL/GenBank/DDBJ databases">
        <title>The complete genome of Sphingomonas hengshuiensis sp. WHSC-8 isolated from soil of Hengshui Lake.</title>
        <authorList>
            <person name="Wei S."/>
            <person name="Guo J."/>
            <person name="Su C."/>
            <person name="Wu R."/>
            <person name="Zhang Z."/>
            <person name="Liang K."/>
            <person name="Li H."/>
            <person name="Wang T."/>
            <person name="Liu H."/>
            <person name="Zhang C."/>
            <person name="Li Z."/>
            <person name="Wang Q."/>
            <person name="Meng J."/>
        </authorList>
    </citation>
    <scope>NUCLEOTIDE SEQUENCE [LARGE SCALE GENOMIC DNA]</scope>
    <source>
        <strain evidence="2 3">WHSC-8</strain>
    </source>
</reference>
<name>A0A7U4LG58_9SPHN</name>
<keyword evidence="1" id="KW-0812">Transmembrane</keyword>
<dbReference type="OrthoDB" id="1082056at2"/>
<keyword evidence="1" id="KW-1133">Transmembrane helix</keyword>
<feature type="transmembrane region" description="Helical" evidence="1">
    <location>
        <begin position="97"/>
        <end position="117"/>
    </location>
</feature>
<evidence type="ECO:0008006" key="4">
    <source>
        <dbReference type="Google" id="ProtNLM"/>
    </source>
</evidence>
<proteinExistence type="predicted"/>
<keyword evidence="3" id="KW-1185">Reference proteome</keyword>
<evidence type="ECO:0000313" key="2">
    <source>
        <dbReference type="EMBL" id="AJP73224.1"/>
    </source>
</evidence>
<feature type="transmembrane region" description="Helical" evidence="1">
    <location>
        <begin position="180"/>
        <end position="209"/>
    </location>
</feature>
<dbReference type="Proteomes" id="UP000032300">
    <property type="component" value="Chromosome"/>
</dbReference>